<evidence type="ECO:0000256" key="7">
    <source>
        <dbReference type="ARBA" id="ARBA00023125"/>
    </source>
</evidence>
<gene>
    <name evidence="14" type="ORF">RIMI_LOCUS19157763</name>
</gene>
<organism evidence="14 15">
    <name type="scientific">Ranitomeya imitator</name>
    <name type="common">mimic poison frog</name>
    <dbReference type="NCBI Taxonomy" id="111125"/>
    <lineage>
        <taxon>Eukaryota</taxon>
        <taxon>Metazoa</taxon>
        <taxon>Chordata</taxon>
        <taxon>Craniata</taxon>
        <taxon>Vertebrata</taxon>
        <taxon>Euteleostomi</taxon>
        <taxon>Amphibia</taxon>
        <taxon>Batrachia</taxon>
        <taxon>Anura</taxon>
        <taxon>Neobatrachia</taxon>
        <taxon>Hyloidea</taxon>
        <taxon>Dendrobatidae</taxon>
        <taxon>Dendrobatinae</taxon>
        <taxon>Ranitomeya</taxon>
    </lineage>
</organism>
<evidence type="ECO:0000313" key="15">
    <source>
        <dbReference type="Proteomes" id="UP001176940"/>
    </source>
</evidence>
<dbReference type="SUPFAM" id="SSF143081">
    <property type="entry name" value="BB1717-like"/>
    <property type="match status" value="1"/>
</dbReference>
<proteinExistence type="inferred from homology"/>
<keyword evidence="7" id="KW-0238">DNA-binding</keyword>
<evidence type="ECO:0000256" key="5">
    <source>
        <dbReference type="ARBA" id="ARBA00022801"/>
    </source>
</evidence>
<feature type="region of interest" description="Disordered" evidence="13">
    <location>
        <begin position="277"/>
        <end position="300"/>
    </location>
</feature>
<keyword evidence="5 12" id="KW-0378">Hydrolase</keyword>
<evidence type="ECO:0000256" key="8">
    <source>
        <dbReference type="ARBA" id="ARBA00023239"/>
    </source>
</evidence>
<keyword evidence="4" id="KW-0227">DNA damage</keyword>
<evidence type="ECO:0000256" key="6">
    <source>
        <dbReference type="ARBA" id="ARBA00023124"/>
    </source>
</evidence>
<evidence type="ECO:0000256" key="12">
    <source>
        <dbReference type="RuleBase" id="RU364100"/>
    </source>
</evidence>
<comment type="function">
    <text evidence="12">Sensor of abasic sites in single-stranded DNA (ssDNA) required to preserve genome integrity by promoting error-free repair of abasic sites. Acts as an enzyme that recognizes and binds abasic sites in ssDNA at replication forks and chemically modifies the lesion by forming a covalent cross-link with DNA: forms a stable thiazolidine linkage between a ring-opened abasic site and the alpha-amino and sulfhydryl substituents of its N-terminal catalytic cysteine residue. The HMCES DNA-protein cross-link is then either reversed or degraded. HMCES is able to catalyze the reversal of its thiazolidine cross-link and cycle between a cross-link and a non-cross-linked state depending on DNA context: mediates self-reversal of the thiazolidine cross-link in double stranded DNA, allowing APEX1 to initiate downstream repair of abasic sites. The HMCES DNA-protein cross-link can also be degraded by the SPRTN metalloprotease following unfolding by the BRIP1/FANCJ helicase. Acts as a protease: mediates autocatalytic processing of its N-terminal methionine in order to expose the catalytic cysteine.</text>
</comment>
<comment type="similarity">
    <text evidence="1 12">Belongs to the SOS response-associated peptidase family.</text>
</comment>
<keyword evidence="8" id="KW-0456">Lyase</keyword>
<dbReference type="InterPro" id="IPR036590">
    <property type="entry name" value="SRAP-like"/>
</dbReference>
<evidence type="ECO:0000256" key="2">
    <source>
        <dbReference type="ARBA" id="ARBA00015888"/>
    </source>
</evidence>
<dbReference type="Pfam" id="PF02586">
    <property type="entry name" value="SRAP"/>
    <property type="match status" value="2"/>
</dbReference>
<accession>A0ABN9MJH5</accession>
<dbReference type="Proteomes" id="UP001176940">
    <property type="component" value="Unassembled WGS sequence"/>
</dbReference>
<dbReference type="EC" id="3.4.-.-" evidence="12"/>
<sequence length="300" mass="33814">MCGRTACTLGPEAVSKACEYKDKRGQRKRPQWRDGDAENYRPSYNKSPQSNSPVLLSMKHFQKDADSSERVLAAMRWGLIPSWFTESDPSKMQYSTNNCRSDTMCEKTLYKASVIPETTHRYEDTKDGPDGGGQRLLTMAGLFDCWDPPAGGRDPLYSYTIITVDSSKSMNWIHDRMPAILDGDEEIQKWLDFGEVPAKEALKLIQPIENITYHPVSTITFISLLCRFTSFAAMEPALSASSKNMLAWLQNKSPKKEEPEGVKPPAKLSQLAFSPKKTSAGLMHQWLKKEGEPSPKRPRK</sequence>
<keyword evidence="3 12" id="KW-0645">Protease</keyword>
<evidence type="ECO:0000256" key="1">
    <source>
        <dbReference type="ARBA" id="ARBA00008136"/>
    </source>
</evidence>
<evidence type="ECO:0000256" key="13">
    <source>
        <dbReference type="SAM" id="MobiDB-lite"/>
    </source>
</evidence>
<dbReference type="PANTHER" id="PTHR13604:SF0">
    <property type="entry name" value="ABASIC SITE PROCESSING PROTEIN HMCES"/>
    <property type="match status" value="1"/>
</dbReference>
<dbReference type="InterPro" id="IPR003738">
    <property type="entry name" value="SRAP"/>
</dbReference>
<dbReference type="PANTHER" id="PTHR13604">
    <property type="entry name" value="DC12-RELATED"/>
    <property type="match status" value="1"/>
</dbReference>
<evidence type="ECO:0000256" key="10">
    <source>
        <dbReference type="ARBA" id="ARBA00030898"/>
    </source>
</evidence>
<name>A0ABN9MJH5_9NEOB</name>
<keyword evidence="6" id="KW-0190">Covalent protein-DNA linkage</keyword>
<dbReference type="EMBL" id="CAUEEQ010060439">
    <property type="protein sequence ID" value="CAJ0964383.1"/>
    <property type="molecule type" value="Genomic_DNA"/>
</dbReference>
<feature type="compositionally biased region" description="Basic and acidic residues" evidence="13">
    <location>
        <begin position="287"/>
        <end position="300"/>
    </location>
</feature>
<feature type="compositionally biased region" description="Polar residues" evidence="13">
    <location>
        <begin position="42"/>
        <end position="53"/>
    </location>
</feature>
<evidence type="ECO:0000256" key="4">
    <source>
        <dbReference type="ARBA" id="ARBA00022763"/>
    </source>
</evidence>
<evidence type="ECO:0000256" key="11">
    <source>
        <dbReference type="ARBA" id="ARBA00031130"/>
    </source>
</evidence>
<evidence type="ECO:0000256" key="3">
    <source>
        <dbReference type="ARBA" id="ARBA00022670"/>
    </source>
</evidence>
<protein>
    <recommendedName>
        <fullName evidence="2 12">Abasic site processing protein HMCES</fullName>
        <shortName evidence="12">ES cell-specific 5hmC-binding protein</shortName>
        <ecNumber evidence="12">3.4.-.-</ecNumber>
    </recommendedName>
    <alternativeName>
        <fullName evidence="9 12">Embryonic stem cell-specific 5-hydroxymethylcytosine-binding protein</fullName>
    </alternativeName>
    <alternativeName>
        <fullName evidence="10 12">Peptidase HMCES</fullName>
    </alternativeName>
    <alternativeName>
        <fullName evidence="11 12">SRAP domain-containing protein 1</fullName>
    </alternativeName>
</protein>
<keyword evidence="15" id="KW-1185">Reference proteome</keyword>
<reference evidence="14" key="1">
    <citation type="submission" date="2023-07" db="EMBL/GenBank/DDBJ databases">
        <authorList>
            <person name="Stuckert A."/>
        </authorList>
    </citation>
    <scope>NUCLEOTIDE SEQUENCE</scope>
</reference>
<evidence type="ECO:0000256" key="9">
    <source>
        <dbReference type="ARBA" id="ARBA00030390"/>
    </source>
</evidence>
<comment type="caution">
    <text evidence="14">The sequence shown here is derived from an EMBL/GenBank/DDBJ whole genome shotgun (WGS) entry which is preliminary data.</text>
</comment>
<evidence type="ECO:0000313" key="14">
    <source>
        <dbReference type="EMBL" id="CAJ0964383.1"/>
    </source>
</evidence>
<feature type="region of interest" description="Disordered" evidence="13">
    <location>
        <begin position="21"/>
        <end position="53"/>
    </location>
</feature>
<dbReference type="Gene3D" id="3.90.1680.10">
    <property type="entry name" value="SOS response associated peptidase-like"/>
    <property type="match status" value="2"/>
</dbReference>